<dbReference type="AlphaFoldDB" id="A0A0G9H7H9"/>
<dbReference type="Proteomes" id="UP000035481">
    <property type="component" value="Unassembled WGS sequence"/>
</dbReference>
<gene>
    <name evidence="1" type="ORF">Y882_02675</name>
</gene>
<dbReference type="InterPro" id="IPR031875">
    <property type="entry name" value="RecA_dep_nuc"/>
</dbReference>
<dbReference type="STRING" id="1440762.Y882_02675"/>
<proteinExistence type="predicted"/>
<name>A0A0G9H7H9_9GAMM</name>
<dbReference type="Pfam" id="PF16786">
    <property type="entry name" value="RecA_dep_nuc"/>
    <property type="match status" value="1"/>
</dbReference>
<dbReference type="OrthoDB" id="5999161at2"/>
<dbReference type="RefSeq" id="WP_046970327.1">
    <property type="nucleotide sequence ID" value="NZ_JPLA01000006.1"/>
</dbReference>
<organism evidence="1 2">
    <name type="scientific">Dyella japonica DSM 16301</name>
    <dbReference type="NCBI Taxonomy" id="1440762"/>
    <lineage>
        <taxon>Bacteria</taxon>
        <taxon>Pseudomonadati</taxon>
        <taxon>Pseudomonadota</taxon>
        <taxon>Gammaproteobacteria</taxon>
        <taxon>Lysobacterales</taxon>
        <taxon>Rhodanobacteraceae</taxon>
        <taxon>Dyella</taxon>
    </lineage>
</organism>
<evidence type="ECO:0000313" key="1">
    <source>
        <dbReference type="EMBL" id="KLD65441.1"/>
    </source>
</evidence>
<dbReference type="Gene3D" id="3.30.40.190">
    <property type="match status" value="1"/>
</dbReference>
<protein>
    <submittedName>
        <fullName evidence="1">Uncharacterized protein</fullName>
    </submittedName>
</protein>
<sequence>MKRTALKRHTPIKAYTRLQSTTRLAPGKVMRRGVRGARSTEPPSREDLERFAAMRKLGCLACRMNGTRGYVRVVGTRLEVHHLLNGGVRIGHHAVICLCRFHHQGDKWPELDQGYAHVSKYYGPSLARESRAFYALYGNNDRLLTFQNELLRETTR</sequence>
<dbReference type="EMBL" id="JPLA01000006">
    <property type="protein sequence ID" value="KLD65441.1"/>
    <property type="molecule type" value="Genomic_DNA"/>
</dbReference>
<evidence type="ECO:0000313" key="2">
    <source>
        <dbReference type="Proteomes" id="UP000035481"/>
    </source>
</evidence>
<dbReference type="PATRIC" id="fig|1440762.4.peg.3316"/>
<accession>A0A0G9H7H9</accession>
<reference evidence="1 2" key="1">
    <citation type="journal article" date="2015" name="Antonie Van Leeuwenhoek">
        <title>A phylogenomic and molecular marker based taxonomic framework for the order Xanthomonadales: proposal to transfer the families Algiphilaceae and Solimonadaceae to the order Nevskiales ord. nov. and to create a new family within the order Xanthomonadales, the family Rhodanobacteraceae fam. nov., containing the genus Rhodanobacter and its closest relatives.</title>
        <authorList>
            <person name="Naushad S."/>
            <person name="Adeolu M."/>
            <person name="Wong S."/>
            <person name="Sohail M."/>
            <person name="Schellhorn H.E."/>
            <person name="Gupta R.S."/>
        </authorList>
    </citation>
    <scope>NUCLEOTIDE SEQUENCE [LARGE SCALE GENOMIC DNA]</scope>
    <source>
        <strain evidence="1 2">DSM 16301</strain>
    </source>
</reference>
<comment type="caution">
    <text evidence="1">The sequence shown here is derived from an EMBL/GenBank/DDBJ whole genome shotgun (WGS) entry which is preliminary data.</text>
</comment>